<evidence type="ECO:0000256" key="1">
    <source>
        <dbReference type="ARBA" id="ARBA00004651"/>
    </source>
</evidence>
<accession>A0AAU9CW66</accession>
<feature type="transmembrane region" description="Helical" evidence="7">
    <location>
        <begin position="340"/>
        <end position="359"/>
    </location>
</feature>
<organism evidence="9 10">
    <name type="scientific">Xylocopilactobacillus apis</name>
    <dbReference type="NCBI Taxonomy" id="2932183"/>
    <lineage>
        <taxon>Bacteria</taxon>
        <taxon>Bacillati</taxon>
        <taxon>Bacillota</taxon>
        <taxon>Bacilli</taxon>
        <taxon>Lactobacillales</taxon>
        <taxon>Lactobacillaceae</taxon>
        <taxon>Xylocopilactobacillus</taxon>
    </lineage>
</organism>
<evidence type="ECO:0000259" key="8">
    <source>
        <dbReference type="PROSITE" id="PS50850"/>
    </source>
</evidence>
<dbReference type="EMBL" id="AP026801">
    <property type="protein sequence ID" value="BDR55513.1"/>
    <property type="molecule type" value="Genomic_DNA"/>
</dbReference>
<keyword evidence="2" id="KW-0813">Transport</keyword>
<dbReference type="RefSeq" id="WP_317696889.1">
    <property type="nucleotide sequence ID" value="NZ_AP026801.1"/>
</dbReference>
<comment type="subcellular location">
    <subcellularLocation>
        <location evidence="1">Cell membrane</location>
        <topology evidence="1">Multi-pass membrane protein</topology>
    </subcellularLocation>
</comment>
<dbReference type="PROSITE" id="PS50850">
    <property type="entry name" value="MFS"/>
    <property type="match status" value="1"/>
</dbReference>
<dbReference type="Pfam" id="PF07690">
    <property type="entry name" value="MFS_1"/>
    <property type="match status" value="1"/>
</dbReference>
<dbReference type="GO" id="GO:0005886">
    <property type="term" value="C:plasma membrane"/>
    <property type="evidence" value="ECO:0007669"/>
    <property type="project" value="UniProtKB-SubCell"/>
</dbReference>
<dbReference type="SUPFAM" id="SSF103473">
    <property type="entry name" value="MFS general substrate transporter"/>
    <property type="match status" value="2"/>
</dbReference>
<keyword evidence="4 7" id="KW-0812">Transmembrane</keyword>
<dbReference type="Proteomes" id="UP001321804">
    <property type="component" value="Chromosome"/>
</dbReference>
<dbReference type="KEGG" id="xak:KIMC2_00750"/>
<feature type="transmembrane region" description="Helical" evidence="7">
    <location>
        <begin position="447"/>
        <end position="466"/>
    </location>
</feature>
<dbReference type="Gene3D" id="1.20.1720.10">
    <property type="entry name" value="Multidrug resistance protein D"/>
    <property type="match status" value="1"/>
</dbReference>
<dbReference type="InterPro" id="IPR004638">
    <property type="entry name" value="EmrB-like"/>
</dbReference>
<dbReference type="NCBIfam" id="TIGR00711">
    <property type="entry name" value="efflux_EmrB"/>
    <property type="match status" value="1"/>
</dbReference>
<evidence type="ECO:0000256" key="6">
    <source>
        <dbReference type="ARBA" id="ARBA00023136"/>
    </source>
</evidence>
<reference evidence="9 10" key="1">
    <citation type="journal article" date="2023" name="Microbiol. Spectr.">
        <title>Symbiosis of Carpenter Bees with Uncharacterized Lactic Acid Bacteria Showing NAD Auxotrophy.</title>
        <authorList>
            <person name="Kawasaki S."/>
            <person name="Ozawa K."/>
            <person name="Mori T."/>
            <person name="Yamamoto A."/>
            <person name="Ito M."/>
            <person name="Ohkuma M."/>
            <person name="Sakamoto M."/>
            <person name="Matsutani M."/>
        </authorList>
    </citation>
    <scope>NUCLEOTIDE SEQUENCE [LARGE SCALE GENOMIC DNA]</scope>
    <source>
        <strain evidence="9 10">KimC2</strain>
    </source>
</reference>
<name>A0AAU9CW66_9LACO</name>
<dbReference type="PANTHER" id="PTHR42718:SF43">
    <property type="entry name" value="LINCOMYCIN RESISTANCE PROTEIN LMRB"/>
    <property type="match status" value="1"/>
</dbReference>
<evidence type="ECO:0000313" key="10">
    <source>
        <dbReference type="Proteomes" id="UP001321804"/>
    </source>
</evidence>
<dbReference type="AlphaFoldDB" id="A0AAU9CW66"/>
<evidence type="ECO:0000256" key="7">
    <source>
        <dbReference type="SAM" id="Phobius"/>
    </source>
</evidence>
<keyword evidence="3" id="KW-1003">Cell membrane</keyword>
<evidence type="ECO:0000256" key="5">
    <source>
        <dbReference type="ARBA" id="ARBA00022989"/>
    </source>
</evidence>
<dbReference type="GO" id="GO:0022857">
    <property type="term" value="F:transmembrane transporter activity"/>
    <property type="evidence" value="ECO:0007669"/>
    <property type="project" value="InterPro"/>
</dbReference>
<feature type="transmembrane region" description="Helical" evidence="7">
    <location>
        <begin position="88"/>
        <end position="112"/>
    </location>
</feature>
<keyword evidence="6 7" id="KW-0472">Membrane</keyword>
<gene>
    <name evidence="9" type="ORF">KIMC2_00750</name>
</gene>
<feature type="domain" description="Major facilitator superfamily (MFS) profile" evidence="8">
    <location>
        <begin position="22"/>
        <end position="471"/>
    </location>
</feature>
<dbReference type="PRINTS" id="PR01036">
    <property type="entry name" value="TCRTETB"/>
</dbReference>
<feature type="transmembrane region" description="Helical" evidence="7">
    <location>
        <begin position="21"/>
        <end position="44"/>
    </location>
</feature>
<feature type="transmembrane region" description="Helical" evidence="7">
    <location>
        <begin position="306"/>
        <end position="328"/>
    </location>
</feature>
<dbReference type="InterPro" id="IPR020846">
    <property type="entry name" value="MFS_dom"/>
</dbReference>
<dbReference type="InterPro" id="IPR011701">
    <property type="entry name" value="MFS"/>
</dbReference>
<dbReference type="PANTHER" id="PTHR42718">
    <property type="entry name" value="MAJOR FACILITATOR SUPERFAMILY MULTIDRUG TRANSPORTER MFSC"/>
    <property type="match status" value="1"/>
</dbReference>
<sequence length="473" mass="50510">MNETAAMSADKPRVSIKHPSLAMAGMLIGVFVGMFSETSLNIALPQLMKHLNVSNGTVQWLVTGYMLVIGVILPLNSLLTKWFTTRQIVIFGLCDFIVGSVISALSSTFSILLVGRMIQGIATGLLLPLMFTVAMQVFPPSKLGTAMGMCALVIMFAPAIGPTLTGLILAKLSWNWIFWSFVPFLAIALIFSLTSLENVGELTHQKVDVLSVFTSVVGFAGIVMAVSFASDKGWTSPLVLGLFVVAIVALAIYVYRQVHIAEPILNLKIFANPAFRDGALMVMLDFGIILSAMYILPMYLQNGLGIVVAMTGIIMLPGGLMNAIVSVVAGRLFDNFGAKWLTRLGFFISLIGAFMLLMSNANTNVGIIIAAHVIMMIGCPLAMTPAQTHALNALKGPESGDGSTILNTMEQIVGAISTALATSLLVIGRTNSHAASAHAVFTDGVHTALLLPIVFLIIALLISIFTKSYRKEN</sequence>
<dbReference type="Gene3D" id="1.20.1250.20">
    <property type="entry name" value="MFS general substrate transporter like domains"/>
    <property type="match status" value="1"/>
</dbReference>
<feature type="transmembrane region" description="Helical" evidence="7">
    <location>
        <begin position="56"/>
        <end position="76"/>
    </location>
</feature>
<feature type="transmembrane region" description="Helical" evidence="7">
    <location>
        <begin position="176"/>
        <end position="196"/>
    </location>
</feature>
<feature type="transmembrane region" description="Helical" evidence="7">
    <location>
        <begin position="234"/>
        <end position="255"/>
    </location>
</feature>
<feature type="transmembrane region" description="Helical" evidence="7">
    <location>
        <begin position="404"/>
        <end position="427"/>
    </location>
</feature>
<evidence type="ECO:0000256" key="2">
    <source>
        <dbReference type="ARBA" id="ARBA00022448"/>
    </source>
</evidence>
<feature type="transmembrane region" description="Helical" evidence="7">
    <location>
        <begin position="118"/>
        <end position="138"/>
    </location>
</feature>
<proteinExistence type="predicted"/>
<feature type="transmembrane region" description="Helical" evidence="7">
    <location>
        <begin position="150"/>
        <end position="170"/>
    </location>
</feature>
<protein>
    <submittedName>
        <fullName evidence="9">MFS transporter</fullName>
    </submittedName>
</protein>
<keyword evidence="10" id="KW-1185">Reference proteome</keyword>
<keyword evidence="5 7" id="KW-1133">Transmembrane helix</keyword>
<dbReference type="InterPro" id="IPR036259">
    <property type="entry name" value="MFS_trans_sf"/>
</dbReference>
<evidence type="ECO:0000256" key="3">
    <source>
        <dbReference type="ARBA" id="ARBA00022475"/>
    </source>
</evidence>
<feature type="transmembrane region" description="Helical" evidence="7">
    <location>
        <begin position="278"/>
        <end position="300"/>
    </location>
</feature>
<feature type="transmembrane region" description="Helical" evidence="7">
    <location>
        <begin position="365"/>
        <end position="383"/>
    </location>
</feature>
<feature type="transmembrane region" description="Helical" evidence="7">
    <location>
        <begin position="208"/>
        <end position="228"/>
    </location>
</feature>
<evidence type="ECO:0000313" key="9">
    <source>
        <dbReference type="EMBL" id="BDR55513.1"/>
    </source>
</evidence>
<evidence type="ECO:0000256" key="4">
    <source>
        <dbReference type="ARBA" id="ARBA00022692"/>
    </source>
</evidence>